<feature type="compositionally biased region" description="Basic and acidic residues" evidence="1">
    <location>
        <begin position="364"/>
        <end position="378"/>
    </location>
</feature>
<evidence type="ECO:0000313" key="3">
    <source>
        <dbReference type="EMBL" id="KAG8468074.1"/>
    </source>
</evidence>
<organism evidence="3 4">
    <name type="scientific">Diacronema lutheri</name>
    <name type="common">Unicellular marine alga</name>
    <name type="synonym">Monochrysis lutheri</name>
    <dbReference type="NCBI Taxonomy" id="2081491"/>
    <lineage>
        <taxon>Eukaryota</taxon>
        <taxon>Haptista</taxon>
        <taxon>Haptophyta</taxon>
        <taxon>Pavlovophyceae</taxon>
        <taxon>Pavlovales</taxon>
        <taxon>Pavlovaceae</taxon>
        <taxon>Diacronema</taxon>
    </lineage>
</organism>
<dbReference type="GO" id="GO:0039536">
    <property type="term" value="P:negative regulation of RIG-I signaling pathway"/>
    <property type="evidence" value="ECO:0007669"/>
    <property type="project" value="InterPro"/>
</dbReference>
<dbReference type="PROSITE" id="PS50174">
    <property type="entry name" value="G_PATCH"/>
    <property type="match status" value="1"/>
</dbReference>
<dbReference type="OrthoDB" id="10264738at2759"/>
<dbReference type="PANTHER" id="PTHR14390:SF2">
    <property type="entry name" value="G PATCH DOMAIN-CONTAINING PROTEIN 3"/>
    <property type="match status" value="1"/>
</dbReference>
<dbReference type="InterPro" id="IPR040341">
    <property type="entry name" value="GPATCH3"/>
</dbReference>
<dbReference type="OMA" id="GGFHCFH"/>
<feature type="region of interest" description="Disordered" evidence="1">
    <location>
        <begin position="269"/>
        <end position="296"/>
    </location>
</feature>
<evidence type="ECO:0000259" key="2">
    <source>
        <dbReference type="PROSITE" id="PS50174"/>
    </source>
</evidence>
<dbReference type="GO" id="GO:0032480">
    <property type="term" value="P:negative regulation of type I interferon production"/>
    <property type="evidence" value="ECO:0007669"/>
    <property type="project" value="InterPro"/>
</dbReference>
<protein>
    <recommendedName>
        <fullName evidence="2">G-patch domain-containing protein</fullName>
    </recommendedName>
</protein>
<name>A0A8J5XQ22_DIALT</name>
<dbReference type="EMBL" id="JAGTXO010000005">
    <property type="protein sequence ID" value="KAG8468074.1"/>
    <property type="molecule type" value="Genomic_DNA"/>
</dbReference>
<feature type="compositionally biased region" description="Acidic residues" evidence="1">
    <location>
        <begin position="271"/>
        <end position="281"/>
    </location>
</feature>
<feature type="compositionally biased region" description="Basic and acidic residues" evidence="1">
    <location>
        <begin position="101"/>
        <end position="116"/>
    </location>
</feature>
<evidence type="ECO:0000256" key="1">
    <source>
        <dbReference type="SAM" id="MobiDB-lite"/>
    </source>
</evidence>
<feature type="region of interest" description="Disordered" evidence="1">
    <location>
        <begin position="101"/>
        <end position="122"/>
    </location>
</feature>
<keyword evidence="4" id="KW-1185">Reference proteome</keyword>
<dbReference type="AlphaFoldDB" id="A0A8J5XQ22"/>
<evidence type="ECO:0000313" key="4">
    <source>
        <dbReference type="Proteomes" id="UP000751190"/>
    </source>
</evidence>
<dbReference type="Pfam" id="PF01585">
    <property type="entry name" value="G-patch"/>
    <property type="match status" value="1"/>
</dbReference>
<dbReference type="Proteomes" id="UP000751190">
    <property type="component" value="Unassembled WGS sequence"/>
</dbReference>
<feature type="compositionally biased region" description="Basic and acidic residues" evidence="1">
    <location>
        <begin position="282"/>
        <end position="296"/>
    </location>
</feature>
<dbReference type="GO" id="GO:0003676">
    <property type="term" value="F:nucleic acid binding"/>
    <property type="evidence" value="ECO:0007669"/>
    <property type="project" value="InterPro"/>
</dbReference>
<proteinExistence type="predicted"/>
<comment type="caution">
    <text evidence="3">The sequence shown here is derived from an EMBL/GenBank/DDBJ whole genome shotgun (WGS) entry which is preliminary data.</text>
</comment>
<dbReference type="PANTHER" id="PTHR14390">
    <property type="entry name" value="G PATCH DOMAIN CONTAINING PROTEIN 3"/>
    <property type="match status" value="1"/>
</dbReference>
<gene>
    <name evidence="3" type="ORF">KFE25_007126</name>
</gene>
<feature type="region of interest" description="Disordered" evidence="1">
    <location>
        <begin position="348"/>
        <end position="378"/>
    </location>
</feature>
<dbReference type="GO" id="GO:0045893">
    <property type="term" value="P:positive regulation of DNA-templated transcription"/>
    <property type="evidence" value="ECO:0007669"/>
    <property type="project" value="TreeGrafter"/>
</dbReference>
<sequence length="453" mass="48376">MAVLRVGGIPADWACADLRDFFAPEIEREVFSCFHFVRAPDAHSSGSLCALAAMADADALRALIAKYAGRPWSESAAERVCRLEPCRALLAPASSARDGRADRFRTRAQRRERGAVREGGSPRASELCAPSWLPRGNVGSSAAELRAAVAHCRLSARDISQLGLEFALGSAALSRRGARSEPCAYRAGQPVRALRHAAGSLPAELCAAGGPVRVGASVAERRAAARAAAATSARGCWLSAHGATRGDAGRGDGDATCEAHDADEGGAAYADADEEPDDAEEWDRHEATTEPGAWERNDRPTFAYWNSGNHHLFEEEVEGVWEKGGSGLAFYTDDAFWDKAISAEERLVDGWDTHEPDDEDGDGLEPRPRVALEPGAHDHRNVAAEGPVALVGAAARRRAHARSLQLDATNRGFQLLQKMGWSEAHPKLGKRAHGAVQPVAVSMAHKRGRRGLG</sequence>
<reference evidence="3" key="1">
    <citation type="submission" date="2021-05" db="EMBL/GenBank/DDBJ databases">
        <title>The genome of the haptophyte Pavlova lutheri (Diacronema luteri, Pavlovales) - a model for lipid biosynthesis in eukaryotic algae.</title>
        <authorList>
            <person name="Hulatt C.J."/>
            <person name="Posewitz M.C."/>
        </authorList>
    </citation>
    <scope>NUCLEOTIDE SEQUENCE</scope>
    <source>
        <strain evidence="3">NIVA-4/92</strain>
    </source>
</reference>
<feature type="domain" description="G-patch" evidence="2">
    <location>
        <begin position="408"/>
        <end position="453"/>
    </location>
</feature>
<dbReference type="InterPro" id="IPR000467">
    <property type="entry name" value="G_patch_dom"/>
</dbReference>
<accession>A0A8J5XQ22</accession>